<evidence type="ECO:0000313" key="2">
    <source>
        <dbReference type="Proteomes" id="UP001365781"/>
    </source>
</evidence>
<protein>
    <submittedName>
        <fullName evidence="1">Uncharacterized protein</fullName>
    </submittedName>
</protein>
<comment type="caution">
    <text evidence="1">The sequence shown here is derived from an EMBL/GenBank/DDBJ whole genome shotgun (WGS) entry which is preliminary data.</text>
</comment>
<evidence type="ECO:0000313" key="1">
    <source>
        <dbReference type="EMBL" id="MEI5617317.1"/>
    </source>
</evidence>
<accession>A0ABU8GVU6</accession>
<organism evidence="1 2">
    <name type="scientific">Streptomyces brasiliscabiei</name>
    <dbReference type="NCBI Taxonomy" id="2736302"/>
    <lineage>
        <taxon>Bacteria</taxon>
        <taxon>Bacillati</taxon>
        <taxon>Actinomycetota</taxon>
        <taxon>Actinomycetes</taxon>
        <taxon>Kitasatosporales</taxon>
        <taxon>Streptomycetaceae</taxon>
        <taxon>Streptomyces</taxon>
    </lineage>
</organism>
<keyword evidence="2" id="KW-1185">Reference proteome</keyword>
<dbReference type="Proteomes" id="UP001365781">
    <property type="component" value="Unassembled WGS sequence"/>
</dbReference>
<dbReference type="EMBL" id="JBBAYM010000470">
    <property type="protein sequence ID" value="MEI5617317.1"/>
    <property type="molecule type" value="Genomic_DNA"/>
</dbReference>
<feature type="non-terminal residue" evidence="1">
    <location>
        <position position="88"/>
    </location>
</feature>
<reference evidence="1 2" key="1">
    <citation type="submission" date="2024-03" db="EMBL/GenBank/DDBJ databases">
        <title>First Report of Pectobacterium brasiliscabiei causing potato scab in china.</title>
        <authorList>
            <person name="Handique U."/>
        </authorList>
    </citation>
    <scope>NUCLEOTIDE SEQUENCE [LARGE SCALE GENOMIC DNA]</scope>
    <source>
        <strain evidence="1 2">ZRIMU1503</strain>
    </source>
</reference>
<sequence>GDAIDDADRLGDVDLFHRWNRAQAEERALLLVASHPVDLGAGEAGGWHIGLPDLASRLRAAMPLAIGAPDDELLRALIEEHAARRGLV</sequence>
<name>A0ABU8GVU6_9ACTN</name>
<feature type="non-terminal residue" evidence="1">
    <location>
        <position position="1"/>
    </location>
</feature>
<gene>
    <name evidence="1" type="ORF">WB403_50370</name>
</gene>
<proteinExistence type="predicted"/>